<name>A0ABQ0GT29_9PEZI</name>
<reference evidence="2 3" key="1">
    <citation type="submission" date="2024-09" db="EMBL/GenBank/DDBJ databases">
        <title>Itraconazole resistance in Madurella fahalii resulting from another homologue of gene encoding cytochrome P450 14-alpha sterol demethylase (CYP51).</title>
        <authorList>
            <person name="Yoshioka I."/>
            <person name="Fahal A.H."/>
            <person name="Kaneko S."/>
            <person name="Yaguchi T."/>
        </authorList>
    </citation>
    <scope>NUCLEOTIDE SEQUENCE [LARGE SCALE GENOMIC DNA]</scope>
    <source>
        <strain evidence="2 3">IFM 68171</strain>
    </source>
</reference>
<sequence>MSSQQPPHSITRNLSEFAVSDTPATTSGTEGSGSDYLDYRAHTFQQAPQRAGGGSGSGSGGVPTGQRERRGTQRPSGEGGDAGAVRQNENVDADEQMATLADGEVARAVERKAGTQKTAHGGGGMGRSSQSPHGRGRGQVTLEATEAGLERKKAQQEVARKQIMDARKRGVDVDGRGESGPSGRQPRAEID</sequence>
<gene>
    <name evidence="2" type="ORF">MFIFM68171_11110</name>
</gene>
<dbReference type="GeneID" id="98181852"/>
<proteinExistence type="predicted"/>
<organism evidence="2 3">
    <name type="scientific">Madurella fahalii</name>
    <dbReference type="NCBI Taxonomy" id="1157608"/>
    <lineage>
        <taxon>Eukaryota</taxon>
        <taxon>Fungi</taxon>
        <taxon>Dikarya</taxon>
        <taxon>Ascomycota</taxon>
        <taxon>Pezizomycotina</taxon>
        <taxon>Sordariomycetes</taxon>
        <taxon>Sordariomycetidae</taxon>
        <taxon>Sordariales</taxon>
        <taxon>Sordariales incertae sedis</taxon>
        <taxon>Madurella</taxon>
    </lineage>
</organism>
<feature type="compositionally biased region" description="Basic and acidic residues" evidence="1">
    <location>
        <begin position="104"/>
        <end position="113"/>
    </location>
</feature>
<accession>A0ABQ0GT29</accession>
<feature type="region of interest" description="Disordered" evidence="1">
    <location>
        <begin position="1"/>
        <end position="191"/>
    </location>
</feature>
<feature type="compositionally biased region" description="Polar residues" evidence="1">
    <location>
        <begin position="1"/>
        <end position="14"/>
    </location>
</feature>
<keyword evidence="3" id="KW-1185">Reference proteome</keyword>
<evidence type="ECO:0000313" key="3">
    <source>
        <dbReference type="Proteomes" id="UP001628179"/>
    </source>
</evidence>
<evidence type="ECO:0000313" key="2">
    <source>
        <dbReference type="EMBL" id="GAB1320900.1"/>
    </source>
</evidence>
<protein>
    <submittedName>
        <fullName evidence="2">Uncharacterized protein</fullName>
    </submittedName>
</protein>
<feature type="compositionally biased region" description="Basic and acidic residues" evidence="1">
    <location>
        <begin position="148"/>
        <end position="177"/>
    </location>
</feature>
<comment type="caution">
    <text evidence="2">The sequence shown here is derived from an EMBL/GenBank/DDBJ whole genome shotgun (WGS) entry which is preliminary data.</text>
</comment>
<evidence type="ECO:0000256" key="1">
    <source>
        <dbReference type="SAM" id="MobiDB-lite"/>
    </source>
</evidence>
<dbReference type="RefSeq" id="XP_070922630.1">
    <property type="nucleotide sequence ID" value="XM_071066529.1"/>
</dbReference>
<dbReference type="Proteomes" id="UP001628179">
    <property type="component" value="Unassembled WGS sequence"/>
</dbReference>
<dbReference type="EMBL" id="BAAFSV010000006">
    <property type="protein sequence ID" value="GAB1320900.1"/>
    <property type="molecule type" value="Genomic_DNA"/>
</dbReference>
<feature type="compositionally biased region" description="Gly residues" evidence="1">
    <location>
        <begin position="51"/>
        <end position="63"/>
    </location>
</feature>